<evidence type="ECO:0000259" key="7">
    <source>
        <dbReference type="PROSITE" id="PS51733"/>
    </source>
</evidence>
<dbReference type="SUPFAM" id="SSF50037">
    <property type="entry name" value="C-terminal domain of transcriptional repressors"/>
    <property type="match status" value="1"/>
</dbReference>
<dbReference type="SUPFAM" id="SSF55681">
    <property type="entry name" value="Class II aaRS and biotin synthetases"/>
    <property type="match status" value="1"/>
</dbReference>
<evidence type="ECO:0000256" key="1">
    <source>
        <dbReference type="ARBA" id="ARBA00022598"/>
    </source>
</evidence>
<evidence type="ECO:0000256" key="6">
    <source>
        <dbReference type="ARBA" id="ARBA00047846"/>
    </source>
</evidence>
<comment type="catalytic activity">
    <reaction evidence="6">
        <text>biotin + L-lysyl-[protein] + ATP = N(6)-biotinyl-L-lysyl-[protein] + AMP + diphosphate + H(+)</text>
        <dbReference type="Rhea" id="RHEA:11756"/>
        <dbReference type="Rhea" id="RHEA-COMP:9752"/>
        <dbReference type="Rhea" id="RHEA-COMP:10505"/>
        <dbReference type="ChEBI" id="CHEBI:15378"/>
        <dbReference type="ChEBI" id="CHEBI:29969"/>
        <dbReference type="ChEBI" id="CHEBI:30616"/>
        <dbReference type="ChEBI" id="CHEBI:33019"/>
        <dbReference type="ChEBI" id="CHEBI:57586"/>
        <dbReference type="ChEBI" id="CHEBI:83144"/>
        <dbReference type="ChEBI" id="CHEBI:456215"/>
        <dbReference type="EC" id="6.3.4.15"/>
    </reaction>
</comment>
<comment type="caution">
    <text evidence="8">The sequence shown here is derived from an EMBL/GenBank/DDBJ whole genome shotgun (WGS) entry which is preliminary data.</text>
</comment>
<sequence length="257" mass="29656">MFEIENFDIRLNTDFIGRNFIYVEEIDSTNTFLLDRKSGVNVSGTVVLAEKQTKGRGRKDRVWYSSKEQNLTFSILLFKEYKLFEHLNLINFSASLSVASSIENLFQLKTELKWPNDVLINKKKTCGILLESASQGSKIDRVVVGIGVNVNQSMFQGQFNYPPTSIRIELGREVEREKLLAEILNNFEFYLSKILDEPEYITREWKEKCRMLGEKVYIKEGEIVKNGIFEDIDKEGFLLLKTKEGIEKITIGDVSLI</sequence>
<evidence type="ECO:0000256" key="2">
    <source>
        <dbReference type="ARBA" id="ARBA00022741"/>
    </source>
</evidence>
<protein>
    <recommendedName>
        <fullName evidence="5">biotin--[biotin carboxyl-carrier protein] ligase</fullName>
        <ecNumber evidence="5">6.3.4.15</ecNumber>
    </recommendedName>
</protein>
<name>A0A832G317_9BACT</name>
<dbReference type="Gene3D" id="3.30.930.10">
    <property type="entry name" value="Bira Bifunctional Protein, Domain 2"/>
    <property type="match status" value="1"/>
</dbReference>
<dbReference type="PANTHER" id="PTHR12835">
    <property type="entry name" value="BIOTIN PROTEIN LIGASE"/>
    <property type="match status" value="1"/>
</dbReference>
<dbReference type="InterPro" id="IPR008988">
    <property type="entry name" value="Transcriptional_repressor_C"/>
</dbReference>
<accession>A0A832G317</accession>
<dbReference type="AlphaFoldDB" id="A0A832G317"/>
<dbReference type="GO" id="GO:0005524">
    <property type="term" value="F:ATP binding"/>
    <property type="evidence" value="ECO:0007669"/>
    <property type="project" value="UniProtKB-KW"/>
</dbReference>
<proteinExistence type="predicted"/>
<keyword evidence="4" id="KW-0092">Biotin</keyword>
<dbReference type="EC" id="6.3.4.15" evidence="5"/>
<dbReference type="NCBIfam" id="TIGR00121">
    <property type="entry name" value="birA_ligase"/>
    <property type="match status" value="1"/>
</dbReference>
<dbReference type="Gene3D" id="2.30.30.100">
    <property type="match status" value="1"/>
</dbReference>
<evidence type="ECO:0000256" key="3">
    <source>
        <dbReference type="ARBA" id="ARBA00022840"/>
    </source>
</evidence>
<organism evidence="8">
    <name type="scientific">Ignavibacterium album</name>
    <dbReference type="NCBI Taxonomy" id="591197"/>
    <lineage>
        <taxon>Bacteria</taxon>
        <taxon>Pseudomonadati</taxon>
        <taxon>Ignavibacteriota</taxon>
        <taxon>Ignavibacteria</taxon>
        <taxon>Ignavibacteriales</taxon>
        <taxon>Ignavibacteriaceae</taxon>
        <taxon>Ignavibacterium</taxon>
    </lineage>
</organism>
<feature type="domain" description="BPL/LPL catalytic" evidence="7">
    <location>
        <begin position="3"/>
        <end position="195"/>
    </location>
</feature>
<evidence type="ECO:0000256" key="5">
    <source>
        <dbReference type="ARBA" id="ARBA00024227"/>
    </source>
</evidence>
<dbReference type="InterPro" id="IPR004143">
    <property type="entry name" value="BPL_LPL_catalytic"/>
</dbReference>
<dbReference type="Pfam" id="PF02237">
    <property type="entry name" value="BPL_C"/>
    <property type="match status" value="1"/>
</dbReference>
<dbReference type="GO" id="GO:0005737">
    <property type="term" value="C:cytoplasm"/>
    <property type="evidence" value="ECO:0007669"/>
    <property type="project" value="TreeGrafter"/>
</dbReference>
<dbReference type="InterPro" id="IPR004408">
    <property type="entry name" value="Biotin_CoA_COase_ligase"/>
</dbReference>
<dbReference type="InterPro" id="IPR045864">
    <property type="entry name" value="aa-tRNA-synth_II/BPL/LPL"/>
</dbReference>
<dbReference type="GO" id="GO:0004077">
    <property type="term" value="F:biotin--[biotin carboxyl-carrier protein] ligase activity"/>
    <property type="evidence" value="ECO:0007669"/>
    <property type="project" value="UniProtKB-EC"/>
</dbReference>
<keyword evidence="2" id="KW-0547">Nucleotide-binding</keyword>
<reference evidence="8" key="1">
    <citation type="journal article" date="2020" name="mSystems">
        <title>Genome- and Community-Level Interaction Insights into Carbon Utilization and Element Cycling Functions of Hydrothermarchaeota in Hydrothermal Sediment.</title>
        <authorList>
            <person name="Zhou Z."/>
            <person name="Liu Y."/>
            <person name="Xu W."/>
            <person name="Pan J."/>
            <person name="Luo Z.H."/>
            <person name="Li M."/>
        </authorList>
    </citation>
    <scope>NUCLEOTIDE SEQUENCE [LARGE SCALE GENOMIC DNA]</scope>
    <source>
        <strain evidence="8">SpSt-500</strain>
    </source>
</reference>
<dbReference type="PROSITE" id="PS51733">
    <property type="entry name" value="BPL_LPL_CATALYTIC"/>
    <property type="match status" value="1"/>
</dbReference>
<dbReference type="InterPro" id="IPR003142">
    <property type="entry name" value="BPL_C"/>
</dbReference>
<keyword evidence="1 8" id="KW-0436">Ligase</keyword>
<evidence type="ECO:0000313" key="8">
    <source>
        <dbReference type="EMBL" id="HGT48743.1"/>
    </source>
</evidence>
<dbReference type="Pfam" id="PF03099">
    <property type="entry name" value="BPL_LplA_LipB"/>
    <property type="match status" value="1"/>
</dbReference>
<evidence type="ECO:0000256" key="4">
    <source>
        <dbReference type="ARBA" id="ARBA00023267"/>
    </source>
</evidence>
<keyword evidence="3" id="KW-0067">ATP-binding</keyword>
<gene>
    <name evidence="8" type="ORF">ENS56_11950</name>
</gene>
<dbReference type="PANTHER" id="PTHR12835:SF5">
    <property type="entry name" value="BIOTIN--PROTEIN LIGASE"/>
    <property type="match status" value="1"/>
</dbReference>
<dbReference type="CDD" id="cd16442">
    <property type="entry name" value="BPL"/>
    <property type="match status" value="1"/>
</dbReference>
<dbReference type="EMBL" id="DSVI01000019">
    <property type="protein sequence ID" value="HGT48743.1"/>
    <property type="molecule type" value="Genomic_DNA"/>
</dbReference>